<protein>
    <recommendedName>
        <fullName evidence="2">DUF4367 domain-containing protein</fullName>
    </recommendedName>
</protein>
<feature type="chain" id="PRO_5005533288" description="DUF4367 domain-containing protein" evidence="1">
    <location>
        <begin position="34"/>
        <end position="322"/>
    </location>
</feature>
<dbReference type="PATRIC" id="fig|54915.3.peg.586"/>
<feature type="domain" description="DUF4367" evidence="2">
    <location>
        <begin position="204"/>
        <end position="321"/>
    </location>
</feature>
<dbReference type="EMBL" id="BJON01000011">
    <property type="protein sequence ID" value="GED69177.1"/>
    <property type="molecule type" value="Genomic_DNA"/>
</dbReference>
<dbReference type="InterPro" id="IPR025377">
    <property type="entry name" value="DUF4367"/>
</dbReference>
<evidence type="ECO:0000259" key="2">
    <source>
        <dbReference type="Pfam" id="PF14285"/>
    </source>
</evidence>
<reference evidence="4" key="2">
    <citation type="submission" date="2015-07" db="EMBL/GenBank/DDBJ databases">
        <title>MeaNS - Measles Nucleotide Surveillance Program.</title>
        <authorList>
            <person name="Tran T."/>
            <person name="Druce J."/>
        </authorList>
    </citation>
    <scope>NUCLEOTIDE SEQUENCE</scope>
    <source>
        <strain evidence="4">DSM 9887</strain>
    </source>
</reference>
<proteinExistence type="predicted"/>
<gene>
    <name evidence="4" type="ORF">ADS79_32400</name>
    <name evidence="3" type="ORF">BRE01_28790</name>
</gene>
<evidence type="ECO:0000313" key="5">
    <source>
        <dbReference type="Proteomes" id="UP000036834"/>
    </source>
</evidence>
<feature type="signal peptide" evidence="1">
    <location>
        <begin position="1"/>
        <end position="33"/>
    </location>
</feature>
<sequence length="322" mass="35314">MNRKLKRFSLPATAAAVLAVSLGFGVVPLAAVAAEAKQEAPRQLSQESASEQAGYPVKLPSYLPKGYYLSDLVYVKDLGQVLGTYFRNAGGNAAYLRIKKAEIAKEVTGLTEVTFTKGKAYAGKRPDEYGDMNLLLWEEEKGIVYQFTSGLAVDELKKMADSVGVGTPPTPPDQYEIVSDTQEITAEKAAEWLGSPLLLPTKQPEGAIISYSYTKSDNEESVTVNFNNPTKPDDRFFIDIMKGDIQKEVGNVPYIDGKSTVKEIKLANGTTAYACQYKAWSPTDPNLTALQVLFWEPSKGVIYKTFGFKSIEEYVKIAESVK</sequence>
<accession>A0A0K9YJ31</accession>
<organism evidence="4 5">
    <name type="scientific">Brevibacillus reuszeri</name>
    <dbReference type="NCBI Taxonomy" id="54915"/>
    <lineage>
        <taxon>Bacteria</taxon>
        <taxon>Bacillati</taxon>
        <taxon>Bacillota</taxon>
        <taxon>Bacilli</taxon>
        <taxon>Bacillales</taxon>
        <taxon>Paenibacillaceae</taxon>
        <taxon>Brevibacillus</taxon>
    </lineage>
</organism>
<dbReference type="Proteomes" id="UP000036834">
    <property type="component" value="Unassembled WGS sequence"/>
</dbReference>
<evidence type="ECO:0000313" key="4">
    <source>
        <dbReference type="EMBL" id="KNB68671.1"/>
    </source>
</evidence>
<keyword evidence="6" id="KW-1185">Reference proteome</keyword>
<name>A0A0K9YJ31_9BACL</name>
<comment type="caution">
    <text evidence="4">The sequence shown here is derived from an EMBL/GenBank/DDBJ whole genome shotgun (WGS) entry which is preliminary data.</text>
</comment>
<reference evidence="3 6" key="3">
    <citation type="submission" date="2019-06" db="EMBL/GenBank/DDBJ databases">
        <title>Whole genome shotgun sequence of Brevibacillus reuszeri NBRC 15719.</title>
        <authorList>
            <person name="Hosoyama A."/>
            <person name="Uohara A."/>
            <person name="Ohji S."/>
            <person name="Ichikawa N."/>
        </authorList>
    </citation>
    <scope>NUCLEOTIDE SEQUENCE [LARGE SCALE GENOMIC DNA]</scope>
    <source>
        <strain evidence="3 6">NBRC 15719</strain>
    </source>
</reference>
<feature type="domain" description="DUF4367" evidence="2">
    <location>
        <begin position="60"/>
        <end position="163"/>
    </location>
</feature>
<dbReference type="Proteomes" id="UP000319578">
    <property type="component" value="Unassembled WGS sequence"/>
</dbReference>
<keyword evidence="1" id="KW-0732">Signal</keyword>
<dbReference type="AlphaFoldDB" id="A0A0K9YJ31"/>
<dbReference type="Pfam" id="PF14285">
    <property type="entry name" value="DUF4367"/>
    <property type="match status" value="2"/>
</dbReference>
<evidence type="ECO:0000313" key="6">
    <source>
        <dbReference type="Proteomes" id="UP000319578"/>
    </source>
</evidence>
<dbReference type="OrthoDB" id="2479243at2"/>
<dbReference type="EMBL" id="LGIQ01000017">
    <property type="protein sequence ID" value="KNB68671.1"/>
    <property type="molecule type" value="Genomic_DNA"/>
</dbReference>
<dbReference type="RefSeq" id="WP_049742604.1">
    <property type="nucleotide sequence ID" value="NZ_BJON01000011.1"/>
</dbReference>
<evidence type="ECO:0000313" key="3">
    <source>
        <dbReference type="EMBL" id="GED69177.1"/>
    </source>
</evidence>
<evidence type="ECO:0000256" key="1">
    <source>
        <dbReference type="SAM" id="SignalP"/>
    </source>
</evidence>
<reference evidence="5" key="1">
    <citation type="submission" date="2015-07" db="EMBL/GenBank/DDBJ databases">
        <title>Genome sequencing project for genomic taxonomy and phylogenomics of Bacillus-like bacteria.</title>
        <authorList>
            <person name="Liu B."/>
            <person name="Wang J."/>
            <person name="Zhu Y."/>
            <person name="Liu G."/>
            <person name="Chen Q."/>
            <person name="Chen Z."/>
            <person name="Lan J."/>
            <person name="Che J."/>
            <person name="Ge C."/>
            <person name="Shi H."/>
            <person name="Pan Z."/>
            <person name="Liu X."/>
        </authorList>
    </citation>
    <scope>NUCLEOTIDE SEQUENCE [LARGE SCALE GENOMIC DNA]</scope>
    <source>
        <strain evidence="5">DSM 9887</strain>
    </source>
</reference>